<dbReference type="GO" id="GO:0003700">
    <property type="term" value="F:DNA-binding transcription factor activity"/>
    <property type="evidence" value="ECO:0007669"/>
    <property type="project" value="InterPro"/>
</dbReference>
<name>A0A9I9EB06_CUCME</name>
<proteinExistence type="predicted"/>
<evidence type="ECO:0000313" key="1">
    <source>
        <dbReference type="EnsemblPlants" id="MELO3C031083.2.1"/>
    </source>
</evidence>
<dbReference type="PANTHER" id="PTHR31604:SF30">
    <property type="entry name" value="PROTEIN LATERAL ROOT PRIMORDIUM 1"/>
    <property type="match status" value="1"/>
</dbReference>
<dbReference type="Gramene" id="MELO3C031083.2.1">
    <property type="protein sequence ID" value="MELO3C031083.2.1"/>
    <property type="gene ID" value="MELO3C031083.2"/>
</dbReference>
<reference evidence="1" key="1">
    <citation type="submission" date="2023-03" db="UniProtKB">
        <authorList>
            <consortium name="EnsemblPlants"/>
        </authorList>
    </citation>
    <scope>IDENTIFICATION</scope>
</reference>
<dbReference type="InterPro" id="IPR006511">
    <property type="entry name" value="SHI_C"/>
</dbReference>
<protein>
    <submittedName>
        <fullName evidence="1">Uncharacterized protein</fullName>
    </submittedName>
</protein>
<dbReference type="InterPro" id="IPR007818">
    <property type="entry name" value="SHI"/>
</dbReference>
<dbReference type="GO" id="GO:0005634">
    <property type="term" value="C:nucleus"/>
    <property type="evidence" value="ECO:0007669"/>
    <property type="project" value="TreeGrafter"/>
</dbReference>
<dbReference type="NCBIfam" id="TIGR01624">
    <property type="entry name" value="LRP1_Cterm"/>
    <property type="match status" value="1"/>
</dbReference>
<organism evidence="1">
    <name type="scientific">Cucumis melo</name>
    <name type="common">Muskmelon</name>
    <dbReference type="NCBI Taxonomy" id="3656"/>
    <lineage>
        <taxon>Eukaryota</taxon>
        <taxon>Viridiplantae</taxon>
        <taxon>Streptophyta</taxon>
        <taxon>Embryophyta</taxon>
        <taxon>Tracheophyta</taxon>
        <taxon>Spermatophyta</taxon>
        <taxon>Magnoliopsida</taxon>
        <taxon>eudicotyledons</taxon>
        <taxon>Gunneridae</taxon>
        <taxon>Pentapetalae</taxon>
        <taxon>rosids</taxon>
        <taxon>fabids</taxon>
        <taxon>Cucurbitales</taxon>
        <taxon>Cucurbitaceae</taxon>
        <taxon>Benincaseae</taxon>
        <taxon>Cucumis</taxon>
    </lineage>
</organism>
<dbReference type="PANTHER" id="PTHR31604">
    <property type="entry name" value="PROTEIN LATERAL ROOT PRIMORDIUM 1"/>
    <property type="match status" value="1"/>
</dbReference>
<dbReference type="Pfam" id="PF05142">
    <property type="entry name" value="DUF702"/>
    <property type="match status" value="1"/>
</dbReference>
<dbReference type="AlphaFoldDB" id="A0A9I9EB06"/>
<dbReference type="GO" id="GO:0045893">
    <property type="term" value="P:positive regulation of DNA-templated transcription"/>
    <property type="evidence" value="ECO:0007669"/>
    <property type="project" value="TreeGrafter"/>
</dbReference>
<dbReference type="EnsemblPlants" id="MELO3C031083.2.1">
    <property type="protein sequence ID" value="MELO3C031083.2.1"/>
    <property type="gene ID" value="MELO3C031083.2"/>
</dbReference>
<accession>A0A9I9EB06</accession>
<dbReference type="GO" id="GO:0003677">
    <property type="term" value="F:DNA binding"/>
    <property type="evidence" value="ECO:0007669"/>
    <property type="project" value="TreeGrafter"/>
</dbReference>
<sequence length="183" mass="19739">MPLNLLSIGFVEPTFDVGNKEALPGQIRAQAVFKCVRVTAVDDGDDEYAYHAMVKIGGHVFKGFLYDQGVEAGDGFPNVSELHLGDGVGGGGTINNRNGSSSSPLVDPSDVYNTAASGSGGVPGFLGGSNYGFLLYKWIGSCHRVRWLSREAMGRELHDLFPKLTRPEGKGVQVNYHKFKEIF</sequence>